<dbReference type="GO" id="GO:0008324">
    <property type="term" value="F:monoatomic cation transmembrane transporter activity"/>
    <property type="evidence" value="ECO:0007669"/>
    <property type="project" value="InterPro"/>
</dbReference>
<dbReference type="Gene3D" id="3.30.70.1450">
    <property type="entry name" value="Regulator of K+ conductance, C-terminal domain"/>
    <property type="match status" value="1"/>
</dbReference>
<name>A0AAQ2TBD1_MYCSY</name>
<evidence type="ECO:0000259" key="1">
    <source>
        <dbReference type="PROSITE" id="PS51201"/>
    </source>
</evidence>
<dbReference type="EMBL" id="CP107525">
    <property type="protein sequence ID" value="UZW64282.1"/>
    <property type="molecule type" value="Genomic_DNA"/>
</dbReference>
<dbReference type="RefSeq" id="WP_020002973.1">
    <property type="nucleotide sequence ID" value="NZ_CP012624.1"/>
</dbReference>
<reference evidence="3" key="2">
    <citation type="submission" date="2022-11" db="EMBL/GenBank/DDBJ databases">
        <title>complete genomes of mycoplasma synoviae ZX313 strain and SD2 strain.</title>
        <authorList>
            <person name="Zhong Q."/>
        </authorList>
    </citation>
    <scope>NUCLEOTIDE SEQUENCE</scope>
    <source>
        <strain evidence="3">SD2</strain>
    </source>
</reference>
<dbReference type="AlphaFoldDB" id="A0AAQ2TBD1"/>
<gene>
    <name evidence="3" type="ORF">OIE46_02795</name>
</gene>
<accession>A0AAQ2TBD1</accession>
<dbReference type="Pfam" id="PF02080">
    <property type="entry name" value="TrkA_C"/>
    <property type="match status" value="1"/>
</dbReference>
<evidence type="ECO:0000259" key="2">
    <source>
        <dbReference type="PROSITE" id="PS51202"/>
    </source>
</evidence>
<feature type="domain" description="RCK C-terminal" evidence="2">
    <location>
        <begin position="146"/>
        <end position="229"/>
    </location>
</feature>
<proteinExistence type="predicted"/>
<dbReference type="PROSITE" id="PS51202">
    <property type="entry name" value="RCK_C"/>
    <property type="match status" value="1"/>
</dbReference>
<evidence type="ECO:0000313" key="4">
    <source>
        <dbReference type="Proteomes" id="UP001164481"/>
    </source>
</evidence>
<dbReference type="GeneID" id="93530300"/>
<evidence type="ECO:0000313" key="3">
    <source>
        <dbReference type="EMBL" id="UZW64282.1"/>
    </source>
</evidence>
<dbReference type="InterPro" id="IPR036721">
    <property type="entry name" value="RCK_C_sf"/>
</dbReference>
<dbReference type="InterPro" id="IPR003148">
    <property type="entry name" value="RCK_N"/>
</dbReference>
<reference evidence="3" key="1">
    <citation type="submission" date="2022-10" db="EMBL/GenBank/DDBJ databases">
        <authorList>
            <person name="Wei X."/>
        </authorList>
    </citation>
    <scope>NUCLEOTIDE SEQUENCE</scope>
    <source>
        <strain evidence="3">SD2</strain>
    </source>
</reference>
<dbReference type="GO" id="GO:0006813">
    <property type="term" value="P:potassium ion transport"/>
    <property type="evidence" value="ECO:0007669"/>
    <property type="project" value="InterPro"/>
</dbReference>
<dbReference type="SUPFAM" id="SSF116726">
    <property type="entry name" value="TrkA C-terminal domain-like"/>
    <property type="match status" value="1"/>
</dbReference>
<dbReference type="Pfam" id="PF02254">
    <property type="entry name" value="TrkA_N"/>
    <property type="match status" value="1"/>
</dbReference>
<dbReference type="PROSITE" id="PS51201">
    <property type="entry name" value="RCK_N"/>
    <property type="match status" value="1"/>
</dbReference>
<dbReference type="Proteomes" id="UP001164481">
    <property type="component" value="Chromosome"/>
</dbReference>
<dbReference type="PANTHER" id="PTHR43833:SF7">
    <property type="entry name" value="KTR SYSTEM POTASSIUM UPTAKE PROTEIN C"/>
    <property type="match status" value="1"/>
</dbReference>
<dbReference type="InterPro" id="IPR036291">
    <property type="entry name" value="NAD(P)-bd_dom_sf"/>
</dbReference>
<dbReference type="InterPro" id="IPR006037">
    <property type="entry name" value="RCK_C"/>
</dbReference>
<sequence length="231" mass="25349">MKLIKKNNSQSNAICVIGAGRFGSAVITQLIEIGKEVVAVDKSADNLKQFKDEIDEVVILDAADIKALKAINIQRFETVVVAVANIDNIEIVSALLELKVANIIARASTKRHARVLRQMGANIIVNPEQESGTRTAVIAANENFALYSEFLHELVDDFVIGFSDVKNPTIFDKPIKDLNFPAMGVTVVLVRRNGQTYQITGDFVLKENDQVSIVGKIPSVNSVFQWLNSVN</sequence>
<dbReference type="PANTHER" id="PTHR43833">
    <property type="entry name" value="POTASSIUM CHANNEL PROTEIN 2-RELATED-RELATED"/>
    <property type="match status" value="1"/>
</dbReference>
<dbReference type="InterPro" id="IPR050721">
    <property type="entry name" value="Trk_Ktr_HKT_K-transport"/>
</dbReference>
<organism evidence="3 4">
    <name type="scientific">Mycoplasmopsis synoviae</name>
    <name type="common">Mycoplasma synoviae</name>
    <dbReference type="NCBI Taxonomy" id="2109"/>
    <lineage>
        <taxon>Bacteria</taxon>
        <taxon>Bacillati</taxon>
        <taxon>Mycoplasmatota</taxon>
        <taxon>Mycoplasmoidales</taxon>
        <taxon>Metamycoplasmataceae</taxon>
        <taxon>Mycoplasmopsis</taxon>
    </lineage>
</organism>
<dbReference type="SUPFAM" id="SSF51735">
    <property type="entry name" value="NAD(P)-binding Rossmann-fold domains"/>
    <property type="match status" value="1"/>
</dbReference>
<dbReference type="Gene3D" id="3.40.50.720">
    <property type="entry name" value="NAD(P)-binding Rossmann-like Domain"/>
    <property type="match status" value="1"/>
</dbReference>
<protein>
    <submittedName>
        <fullName evidence="3">TrkA family potassium uptake protein</fullName>
    </submittedName>
</protein>
<feature type="domain" description="RCK N-terminal" evidence="1">
    <location>
        <begin position="11"/>
        <end position="125"/>
    </location>
</feature>